<feature type="region of interest" description="Disordered" evidence="1">
    <location>
        <begin position="658"/>
        <end position="682"/>
    </location>
</feature>
<protein>
    <submittedName>
        <fullName evidence="3">Uncharacterized protein</fullName>
    </submittedName>
</protein>
<name>A0A8H4W2S2_9HELO</name>
<keyword evidence="4" id="KW-1185">Reference proteome</keyword>
<keyword evidence="2" id="KW-0812">Transmembrane</keyword>
<dbReference type="AlphaFoldDB" id="A0A8H4W2S2"/>
<reference evidence="3 4" key="1">
    <citation type="submission" date="2020-03" db="EMBL/GenBank/DDBJ databases">
        <title>Draft Genome Sequence of Cudoniella acicularis.</title>
        <authorList>
            <person name="Buettner E."/>
            <person name="Kellner H."/>
        </authorList>
    </citation>
    <scope>NUCLEOTIDE SEQUENCE [LARGE SCALE GENOMIC DNA]</scope>
    <source>
        <strain evidence="3 4">DSM 108380</strain>
    </source>
</reference>
<evidence type="ECO:0000256" key="2">
    <source>
        <dbReference type="SAM" id="Phobius"/>
    </source>
</evidence>
<evidence type="ECO:0000256" key="1">
    <source>
        <dbReference type="SAM" id="MobiDB-lite"/>
    </source>
</evidence>
<feature type="region of interest" description="Disordered" evidence="1">
    <location>
        <begin position="597"/>
        <end position="637"/>
    </location>
</feature>
<organism evidence="3 4">
    <name type="scientific">Cudoniella acicularis</name>
    <dbReference type="NCBI Taxonomy" id="354080"/>
    <lineage>
        <taxon>Eukaryota</taxon>
        <taxon>Fungi</taxon>
        <taxon>Dikarya</taxon>
        <taxon>Ascomycota</taxon>
        <taxon>Pezizomycotina</taxon>
        <taxon>Leotiomycetes</taxon>
        <taxon>Helotiales</taxon>
        <taxon>Tricladiaceae</taxon>
        <taxon>Cudoniella</taxon>
    </lineage>
</organism>
<feature type="compositionally biased region" description="Polar residues" evidence="1">
    <location>
        <begin position="64"/>
        <end position="87"/>
    </location>
</feature>
<proteinExistence type="predicted"/>
<sequence length="863" mass="97093">MSPKKSSLKLGESWVVEGDDYESPETSPPDNEDEPVRLSPRRRTRGSYRTGKSPEPKFVMPSIDVNSLDGSWTENSSRTAKHQTGNRYSERLPDTRRRVLNNSSPEKRNRTSTTSKHKGTPTPSISLFSSLEDSDPLQNFLGLALYHASNMLLWLFDVLRGSLRILKIPISYMLAVWLLFGLGFMVTNLVTNSLYASLSPICRIPGAALIGLPFCTRYVGPDQPPPPVKFDQLMAVQSNFEQVLEESAGGASLPLYMKRGEASIRDLRQLVRYSHLHSKDELVLEFDGFIETARIASYDLQKFNSHVGRAVDNVISTTRWTSRVLDGIQHDGKIRGTISAFIHANIISPFQPVKFTEKILLDTYIQHTRSVEEQIFKLIDEAQALLMILNNLEDRLDVINGVATREGIRAQSEKDEILASLWGKVGGYKDKKNKTDRQLALLNQLGTYRKKAYAHVSGTVLRLQAMGAGLEDLRERVGSPELLRDVADVPLSVHIENIQRGVERLEEQRQSVLKATLDSLSLRVFLLTDRIIFATPETMSTFIPRAATTSVSSSSAPSSEGVSFEEVQIVPDKERAIKWRNFRGELRKLFKVGRRWSARRGKRPERRKPSKDTTSKNTTRGDTTRKESQGTEGVKIVGPVGARRKPIILCETCWVSTSGSGGLPTSRPSRSTHSPNCPTPVVENFDWTQLKKRDSGYEYSVKTGRGSNSSPAVKVDGNRESSDSGGSKDPRRVFRNMVILAVMMFGKERKVDHGWLPEEHGGFLKKVMRNRSFHLNFQSLPKDNQLNDVPFQLLCPLRYFFPLTTLEPTKNGYRITMVIPPEEKQTTTSKPLISTSTRPSKRNATLKKFHLFANLPPEIRLMI</sequence>
<dbReference type="EMBL" id="JAAMPI010000444">
    <property type="protein sequence ID" value="KAF4631436.1"/>
    <property type="molecule type" value="Genomic_DNA"/>
</dbReference>
<keyword evidence="2" id="KW-1133">Transmembrane helix</keyword>
<feature type="transmembrane region" description="Helical" evidence="2">
    <location>
        <begin position="171"/>
        <end position="195"/>
    </location>
</feature>
<evidence type="ECO:0000313" key="4">
    <source>
        <dbReference type="Proteomes" id="UP000566819"/>
    </source>
</evidence>
<feature type="compositionally biased region" description="Low complexity" evidence="1">
    <location>
        <begin position="664"/>
        <end position="675"/>
    </location>
</feature>
<gene>
    <name evidence="3" type="ORF">G7Y89_g6697</name>
</gene>
<accession>A0A8H4W2S2</accession>
<feature type="region of interest" description="Disordered" evidence="1">
    <location>
        <begin position="1"/>
        <end position="124"/>
    </location>
</feature>
<feature type="region of interest" description="Disordered" evidence="1">
    <location>
        <begin position="698"/>
        <end position="730"/>
    </location>
</feature>
<dbReference type="Proteomes" id="UP000566819">
    <property type="component" value="Unassembled WGS sequence"/>
</dbReference>
<feature type="compositionally biased region" description="Basic and acidic residues" evidence="1">
    <location>
        <begin position="88"/>
        <end position="97"/>
    </location>
</feature>
<feature type="compositionally biased region" description="Basic and acidic residues" evidence="1">
    <location>
        <begin position="716"/>
        <end position="730"/>
    </location>
</feature>
<dbReference type="OrthoDB" id="4179406at2759"/>
<comment type="caution">
    <text evidence="3">The sequence shown here is derived from an EMBL/GenBank/DDBJ whole genome shotgun (WGS) entry which is preliminary data.</text>
</comment>
<keyword evidence="2" id="KW-0472">Membrane</keyword>
<evidence type="ECO:0000313" key="3">
    <source>
        <dbReference type="EMBL" id="KAF4631436.1"/>
    </source>
</evidence>
<feature type="compositionally biased region" description="Basic residues" evidence="1">
    <location>
        <begin position="597"/>
        <end position="609"/>
    </location>
</feature>